<feature type="domain" description="SGNH hydrolase-type esterase" evidence="2">
    <location>
        <begin position="43"/>
        <end position="232"/>
    </location>
</feature>
<dbReference type="Pfam" id="PF13472">
    <property type="entry name" value="Lipase_GDSL_2"/>
    <property type="match status" value="1"/>
</dbReference>
<feature type="chain" id="PRO_5047099111" evidence="1">
    <location>
        <begin position="22"/>
        <end position="551"/>
    </location>
</feature>
<dbReference type="InterPro" id="IPR013830">
    <property type="entry name" value="SGNH_hydro"/>
</dbReference>
<dbReference type="CDD" id="cd01833">
    <property type="entry name" value="XynB_like"/>
    <property type="match status" value="1"/>
</dbReference>
<protein>
    <submittedName>
        <fullName evidence="3">GDSL-type esterase/lipase family protein</fullName>
    </submittedName>
</protein>
<dbReference type="Gene3D" id="3.40.50.1110">
    <property type="entry name" value="SGNH hydrolase"/>
    <property type="match status" value="1"/>
</dbReference>
<dbReference type="PANTHER" id="PTHR30383:SF5">
    <property type="entry name" value="SGNH HYDROLASE-TYPE ESTERASE DOMAIN-CONTAINING PROTEIN"/>
    <property type="match status" value="1"/>
</dbReference>
<dbReference type="InterPro" id="IPR051532">
    <property type="entry name" value="Ester_Hydrolysis_Enzymes"/>
</dbReference>
<comment type="caution">
    <text evidence="3">The sequence shown here is derived from an EMBL/GenBank/DDBJ whole genome shotgun (WGS) entry which is preliminary data.</text>
</comment>
<evidence type="ECO:0000313" key="4">
    <source>
        <dbReference type="Proteomes" id="UP001223390"/>
    </source>
</evidence>
<reference evidence="3 4" key="1">
    <citation type="submission" date="2023-05" db="EMBL/GenBank/DDBJ databases">
        <title>Sequencing and Assembly of Streptomyces sp. NP73.</title>
        <authorList>
            <person name="Konwar A.N."/>
            <person name="Saikia K."/>
            <person name="Thakur D."/>
        </authorList>
    </citation>
    <scope>NUCLEOTIDE SEQUENCE [LARGE SCALE GENOMIC DNA]</scope>
    <source>
        <strain evidence="3 4">NP73</strain>
    </source>
</reference>
<dbReference type="PANTHER" id="PTHR30383">
    <property type="entry name" value="THIOESTERASE 1/PROTEASE 1/LYSOPHOSPHOLIPASE L1"/>
    <property type="match status" value="1"/>
</dbReference>
<feature type="signal peptide" evidence="1">
    <location>
        <begin position="1"/>
        <end position="21"/>
    </location>
</feature>
<evidence type="ECO:0000256" key="1">
    <source>
        <dbReference type="SAM" id="SignalP"/>
    </source>
</evidence>
<sequence length="551" mass="57632">MRRLAVLTSATALLVVATATATVLGAVAASAAPQAPMVRVMPLGDSITYGQGSSNESGYRLPLQGLAAKQSRYALDFVGSLEHGPMPDSAHEGHAGYTIERIRAGANRWLEAAQPDVVLLHVGINDLNQGADPGQAADQASALVDQVFAARPGVTVVMEGLIPTTPGWNHQDLSQPVARYNQRLKQLEPVKQQAGKRFRFVDAPALTPTDRADAGHPPRMSDGLHPNDAGYAHMAQAFFTPLDEAYSARWFTGGPARPDQPRLKNTVHLQRIAPNGDLFNAAGDFAAGRWGGWSAQGASQLKGVTSAGTGPVNRVFAIGSDNKIYENDGDYASGRRSGWFAPAINNSTTTTYTALSASSYGNTVHLVAIGSDGRLYNTDGDYAAGKWNGWSEQGGTNLKHVTSATTADQVNHIFATDATGQVLELDADYAAGASGSWRVAGPAGGFRALDVTASASGNTVHLGAISLAGQYFNTDGDFDRGGVWNGWSNMGGDDLKRVGSAAANGVNHVFATTGDDRLIERDGNYNTGTWNEWADAAGGGAATSATAGFTS</sequence>
<dbReference type="SUPFAM" id="SSF52266">
    <property type="entry name" value="SGNH hydrolase"/>
    <property type="match status" value="1"/>
</dbReference>
<dbReference type="InterPro" id="IPR036514">
    <property type="entry name" value="SGNH_hydro_sf"/>
</dbReference>
<keyword evidence="4" id="KW-1185">Reference proteome</keyword>
<evidence type="ECO:0000313" key="3">
    <source>
        <dbReference type="EMBL" id="MDK9500565.1"/>
    </source>
</evidence>
<dbReference type="Proteomes" id="UP001223390">
    <property type="component" value="Unassembled WGS sequence"/>
</dbReference>
<dbReference type="Gene3D" id="2.120.10.70">
    <property type="entry name" value="Fucose-specific lectin"/>
    <property type="match status" value="1"/>
</dbReference>
<proteinExistence type="predicted"/>
<dbReference type="EMBL" id="JASITI010000066">
    <property type="protein sequence ID" value="MDK9500565.1"/>
    <property type="molecule type" value="Genomic_DNA"/>
</dbReference>
<keyword evidence="1" id="KW-0732">Signal</keyword>
<dbReference type="SUPFAM" id="SSF89372">
    <property type="entry name" value="Fucose-specific lectin"/>
    <property type="match status" value="1"/>
</dbReference>
<evidence type="ECO:0000259" key="2">
    <source>
        <dbReference type="Pfam" id="PF13472"/>
    </source>
</evidence>
<gene>
    <name evidence="3" type="ORF">QEZ40_006391</name>
</gene>
<organism evidence="3 4">
    <name type="scientific">Streptomyces katrae</name>
    <dbReference type="NCBI Taxonomy" id="68223"/>
    <lineage>
        <taxon>Bacteria</taxon>
        <taxon>Bacillati</taxon>
        <taxon>Actinomycetota</taxon>
        <taxon>Actinomycetes</taxon>
        <taxon>Kitasatosporales</taxon>
        <taxon>Streptomycetaceae</taxon>
        <taxon>Streptomyces</taxon>
    </lineage>
</organism>
<accession>A0ABT7H666</accession>
<name>A0ABT7H666_9ACTN</name>
<dbReference type="RefSeq" id="WP_285346174.1">
    <property type="nucleotide sequence ID" value="NZ_JASITI010000066.1"/>
</dbReference>